<dbReference type="AlphaFoldDB" id="A0A936N851"/>
<dbReference type="SUPFAM" id="SSF52972">
    <property type="entry name" value="ITPase-like"/>
    <property type="match status" value="1"/>
</dbReference>
<reference evidence="4 5" key="1">
    <citation type="submission" date="2020-10" db="EMBL/GenBank/DDBJ databases">
        <title>Connecting structure to function with the recovery of over 1000 high-quality activated sludge metagenome-assembled genomes encoding full-length rRNA genes using long-read sequencing.</title>
        <authorList>
            <person name="Singleton C.M."/>
            <person name="Petriglieri F."/>
            <person name="Kristensen J.M."/>
            <person name="Kirkegaard R.H."/>
            <person name="Michaelsen T.Y."/>
            <person name="Andersen M.H."/>
            <person name="Karst S.M."/>
            <person name="Dueholm M.S."/>
            <person name="Nielsen P.H."/>
            <person name="Albertsen M."/>
        </authorList>
    </citation>
    <scope>NUCLEOTIDE SEQUENCE [LARGE SCALE GENOMIC DNA]</scope>
    <source>
        <strain evidence="4">Lyne_18-Q3-R50-59_MAXAC.006</strain>
    </source>
</reference>
<comment type="caution">
    <text evidence="4">The sequence shown here is derived from an EMBL/GenBank/DDBJ whole genome shotgun (WGS) entry which is preliminary data.</text>
</comment>
<organism evidence="4 5">
    <name type="scientific">Candidatus Neomicrothrix subdominans</name>
    <dbReference type="NCBI Taxonomy" id="2954438"/>
    <lineage>
        <taxon>Bacteria</taxon>
        <taxon>Bacillati</taxon>
        <taxon>Actinomycetota</taxon>
        <taxon>Acidimicrobiia</taxon>
        <taxon>Acidimicrobiales</taxon>
        <taxon>Microthrixaceae</taxon>
        <taxon>Candidatus Neomicrothrix</taxon>
    </lineage>
</organism>
<name>A0A936N851_9ACTN</name>
<feature type="site" description="Important for substrate specificity" evidence="3">
    <location>
        <position position="14"/>
    </location>
</feature>
<comment type="catalytic activity">
    <reaction evidence="3">
        <text>UTP + H2O = UMP + diphosphate + H(+)</text>
        <dbReference type="Rhea" id="RHEA:29395"/>
        <dbReference type="ChEBI" id="CHEBI:15377"/>
        <dbReference type="ChEBI" id="CHEBI:15378"/>
        <dbReference type="ChEBI" id="CHEBI:33019"/>
        <dbReference type="ChEBI" id="CHEBI:46398"/>
        <dbReference type="ChEBI" id="CHEBI:57865"/>
        <dbReference type="EC" id="3.6.1.9"/>
    </reaction>
</comment>
<protein>
    <recommendedName>
        <fullName evidence="3">dTTP/UTP pyrophosphatase</fullName>
        <shortName evidence="3">dTTPase/UTPase</shortName>
        <ecNumber evidence="3">3.6.1.9</ecNumber>
    </recommendedName>
    <alternativeName>
        <fullName evidence="3">Nucleoside triphosphate pyrophosphatase</fullName>
    </alternativeName>
    <alternativeName>
        <fullName evidence="3">Nucleotide pyrophosphatase</fullName>
        <shortName evidence="3">Nucleotide PPase</shortName>
    </alternativeName>
</protein>
<keyword evidence="2 3" id="KW-0378">Hydrolase</keyword>
<proteinExistence type="inferred from homology"/>
<comment type="function">
    <text evidence="3">Nucleoside triphosphate pyrophosphatase that hydrolyzes dTTP and UTP. May have a dual role in cell division arrest and in preventing the incorporation of modified nucleotides into cellular nucleic acids.</text>
</comment>
<dbReference type="Gene3D" id="3.90.950.10">
    <property type="match status" value="1"/>
</dbReference>
<dbReference type="NCBIfam" id="TIGR00172">
    <property type="entry name" value="maf"/>
    <property type="match status" value="1"/>
</dbReference>
<dbReference type="HAMAP" id="MF_00528">
    <property type="entry name" value="Maf"/>
    <property type="match status" value="1"/>
</dbReference>
<dbReference type="PANTHER" id="PTHR43213:SF5">
    <property type="entry name" value="BIFUNCTIONAL DTTP_UTP PYROPHOSPHATASE_METHYLTRANSFERASE PROTEIN-RELATED"/>
    <property type="match status" value="1"/>
</dbReference>
<evidence type="ECO:0000256" key="1">
    <source>
        <dbReference type="ARBA" id="ARBA00001968"/>
    </source>
</evidence>
<sequence>MNDPRLVLASASRRRRELLAELGLHPEVRPPNVDETPHADESPDAYVTRLAFEKAGADVQADEVSLGADTVVVLGDTLLGKPGNPAEAADMLARLSGRTHRVLSAQALVGRDHAGAISTRASALSIARISFRTLGNAEIAGYVATGEPMDKAGAYAIQDAGGVLIQRLEGRRDTVIGLDLSWTLRLLDGAGIERRAERSTR</sequence>
<evidence type="ECO:0000256" key="3">
    <source>
        <dbReference type="HAMAP-Rule" id="MF_00528"/>
    </source>
</evidence>
<dbReference type="EMBL" id="JADJZA010000001">
    <property type="protein sequence ID" value="MBK9295368.1"/>
    <property type="molecule type" value="Genomic_DNA"/>
</dbReference>
<dbReference type="CDD" id="cd00555">
    <property type="entry name" value="Maf"/>
    <property type="match status" value="1"/>
</dbReference>
<comment type="catalytic activity">
    <reaction evidence="3">
        <text>dTTP + H2O = dTMP + diphosphate + H(+)</text>
        <dbReference type="Rhea" id="RHEA:28534"/>
        <dbReference type="ChEBI" id="CHEBI:15377"/>
        <dbReference type="ChEBI" id="CHEBI:15378"/>
        <dbReference type="ChEBI" id="CHEBI:33019"/>
        <dbReference type="ChEBI" id="CHEBI:37568"/>
        <dbReference type="ChEBI" id="CHEBI:63528"/>
        <dbReference type="EC" id="3.6.1.9"/>
    </reaction>
</comment>
<keyword evidence="3" id="KW-0963">Cytoplasm</keyword>
<evidence type="ECO:0000313" key="5">
    <source>
        <dbReference type="Proteomes" id="UP000727993"/>
    </source>
</evidence>
<dbReference type="PANTHER" id="PTHR43213">
    <property type="entry name" value="BIFUNCTIONAL DTTP/UTP PYROPHOSPHATASE/METHYLTRANSFERASE PROTEIN-RELATED"/>
    <property type="match status" value="1"/>
</dbReference>
<accession>A0A936N851</accession>
<comment type="similarity">
    <text evidence="3">Belongs to the Maf family. YhdE subfamily.</text>
</comment>
<feature type="site" description="Important for substrate specificity" evidence="3">
    <location>
        <position position="70"/>
    </location>
</feature>
<comment type="cofactor">
    <cofactor evidence="1 3">
        <name>a divalent metal cation</name>
        <dbReference type="ChEBI" id="CHEBI:60240"/>
    </cofactor>
</comment>
<evidence type="ECO:0000256" key="2">
    <source>
        <dbReference type="ARBA" id="ARBA00022801"/>
    </source>
</evidence>
<keyword evidence="3" id="KW-0546">Nucleotide metabolism</keyword>
<evidence type="ECO:0000313" key="4">
    <source>
        <dbReference type="EMBL" id="MBK9295368.1"/>
    </source>
</evidence>
<dbReference type="EC" id="3.6.1.9" evidence="3"/>
<dbReference type="Pfam" id="PF02545">
    <property type="entry name" value="Maf"/>
    <property type="match status" value="1"/>
</dbReference>
<dbReference type="GO" id="GO:0047429">
    <property type="term" value="F:nucleoside triphosphate diphosphatase activity"/>
    <property type="evidence" value="ECO:0007669"/>
    <property type="project" value="UniProtKB-EC"/>
</dbReference>
<dbReference type="GO" id="GO:0005737">
    <property type="term" value="C:cytoplasm"/>
    <property type="evidence" value="ECO:0007669"/>
    <property type="project" value="UniProtKB-SubCell"/>
</dbReference>
<gene>
    <name evidence="4" type="primary">maf</name>
    <name evidence="4" type="ORF">IPN02_00525</name>
</gene>
<dbReference type="InterPro" id="IPR029001">
    <property type="entry name" value="ITPase-like_fam"/>
</dbReference>
<comment type="subcellular location">
    <subcellularLocation>
        <location evidence="3">Cytoplasm</location>
    </subcellularLocation>
</comment>
<dbReference type="Proteomes" id="UP000727993">
    <property type="component" value="Unassembled WGS sequence"/>
</dbReference>
<dbReference type="InterPro" id="IPR003697">
    <property type="entry name" value="Maf-like"/>
</dbReference>
<dbReference type="GO" id="GO:0009117">
    <property type="term" value="P:nucleotide metabolic process"/>
    <property type="evidence" value="ECO:0007669"/>
    <property type="project" value="UniProtKB-KW"/>
</dbReference>
<dbReference type="PIRSF" id="PIRSF006305">
    <property type="entry name" value="Maf"/>
    <property type="match status" value="1"/>
</dbReference>
<comment type="caution">
    <text evidence="3">Lacks conserved residue(s) required for the propagation of feature annotation.</text>
</comment>
<feature type="active site" description="Proton acceptor" evidence="3">
    <location>
        <position position="69"/>
    </location>
</feature>
<feature type="site" description="Important for substrate specificity" evidence="3">
    <location>
        <position position="158"/>
    </location>
</feature>